<feature type="region of interest" description="Disordered" evidence="9">
    <location>
        <begin position="1"/>
        <end position="39"/>
    </location>
</feature>
<keyword evidence="5" id="KW-0805">Transcription regulation</keyword>
<sequence length="103" mass="11253">MKIDSTLAKVGQLRPEENKARRPETAPSTPAQPAKADASIDLTRTSTRLQQLESQLASIPEIDMGKVETVRQAIADGKFDVNEDAIAEKLLNNVVEGLKQQVK</sequence>
<name>A0A4R3JWT7_9PROT</name>
<dbReference type="NCBIfam" id="TIGR03824">
    <property type="entry name" value="FlgM_jcvi"/>
    <property type="match status" value="1"/>
</dbReference>
<accession>A0A4R3JWT7</accession>
<dbReference type="Proteomes" id="UP000295135">
    <property type="component" value="Unassembled WGS sequence"/>
</dbReference>
<evidence type="ECO:0000256" key="2">
    <source>
        <dbReference type="ARBA" id="ARBA00017823"/>
    </source>
</evidence>
<dbReference type="GO" id="GO:0044781">
    <property type="term" value="P:bacterial-type flagellum organization"/>
    <property type="evidence" value="ECO:0007669"/>
    <property type="project" value="UniProtKB-KW"/>
</dbReference>
<evidence type="ECO:0000256" key="4">
    <source>
        <dbReference type="ARBA" id="ARBA00022795"/>
    </source>
</evidence>
<evidence type="ECO:0000256" key="9">
    <source>
        <dbReference type="SAM" id="MobiDB-lite"/>
    </source>
</evidence>
<dbReference type="Pfam" id="PF04316">
    <property type="entry name" value="FlgM"/>
    <property type="match status" value="1"/>
</dbReference>
<dbReference type="AlphaFoldDB" id="A0A4R3JWT7"/>
<comment type="similarity">
    <text evidence="1">Belongs to the FlgM family.</text>
</comment>
<evidence type="ECO:0000256" key="7">
    <source>
        <dbReference type="ARBA" id="ARBA00024739"/>
    </source>
</evidence>
<proteinExistence type="inferred from homology"/>
<evidence type="ECO:0000256" key="8">
    <source>
        <dbReference type="ARBA" id="ARBA00030117"/>
    </source>
</evidence>
<dbReference type="EMBL" id="SLZY01000009">
    <property type="protein sequence ID" value="TCS71523.1"/>
    <property type="molecule type" value="Genomic_DNA"/>
</dbReference>
<dbReference type="RefSeq" id="WP_165919168.1">
    <property type="nucleotide sequence ID" value="NZ_AP018721.1"/>
</dbReference>
<dbReference type="InterPro" id="IPR035890">
    <property type="entry name" value="Anti-sigma-28_factor_FlgM_sf"/>
</dbReference>
<dbReference type="SUPFAM" id="SSF101498">
    <property type="entry name" value="Anti-sigma factor FlgM"/>
    <property type="match status" value="1"/>
</dbReference>
<protein>
    <recommendedName>
        <fullName evidence="2">Negative regulator of flagellin synthesis</fullName>
    </recommendedName>
    <alternativeName>
        <fullName evidence="8">Anti-sigma-28 factor</fullName>
    </alternativeName>
</protein>
<keyword evidence="4" id="KW-1005">Bacterial flagellum biogenesis</keyword>
<evidence type="ECO:0000256" key="6">
    <source>
        <dbReference type="ARBA" id="ARBA00023163"/>
    </source>
</evidence>
<dbReference type="GO" id="GO:0045892">
    <property type="term" value="P:negative regulation of DNA-templated transcription"/>
    <property type="evidence" value="ECO:0007669"/>
    <property type="project" value="InterPro"/>
</dbReference>
<reference evidence="11 12" key="1">
    <citation type="submission" date="2019-03" db="EMBL/GenBank/DDBJ databases">
        <title>Genomic Encyclopedia of Type Strains, Phase IV (KMG-IV): sequencing the most valuable type-strain genomes for metagenomic binning, comparative biology and taxonomic classification.</title>
        <authorList>
            <person name="Goeker M."/>
        </authorList>
    </citation>
    <scope>NUCLEOTIDE SEQUENCE [LARGE SCALE GENOMIC DNA]</scope>
    <source>
        <strain evidence="11 12">DSM 103923</strain>
    </source>
</reference>
<keyword evidence="3" id="KW-0678">Repressor</keyword>
<evidence type="ECO:0000259" key="10">
    <source>
        <dbReference type="Pfam" id="PF04316"/>
    </source>
</evidence>
<comment type="function">
    <text evidence="7">Responsible for the coupling of flagellin expression to flagellar assembly by preventing expression of the flagellin genes when a component of the middle class of proteins is defective. It negatively regulates flagellar genes by inhibiting the activity of FliA by directly binding to FliA.</text>
</comment>
<comment type="caution">
    <text evidence="11">The sequence shown here is derived from an EMBL/GenBank/DDBJ whole genome shotgun (WGS) entry which is preliminary data.</text>
</comment>
<gene>
    <name evidence="11" type="ORF">EDC61_10969</name>
</gene>
<feature type="domain" description="Anti-sigma-28 factor FlgM C-terminal" evidence="10">
    <location>
        <begin position="39"/>
        <end position="92"/>
    </location>
</feature>
<evidence type="ECO:0000313" key="12">
    <source>
        <dbReference type="Proteomes" id="UP000295135"/>
    </source>
</evidence>
<organism evidence="11 12">
    <name type="scientific">Sulfuritortus calidifontis</name>
    <dbReference type="NCBI Taxonomy" id="1914471"/>
    <lineage>
        <taxon>Bacteria</taxon>
        <taxon>Pseudomonadati</taxon>
        <taxon>Pseudomonadota</taxon>
        <taxon>Betaproteobacteria</taxon>
        <taxon>Nitrosomonadales</taxon>
        <taxon>Thiobacillaceae</taxon>
        <taxon>Sulfuritortus</taxon>
    </lineage>
</organism>
<dbReference type="InterPro" id="IPR007412">
    <property type="entry name" value="FlgM"/>
</dbReference>
<evidence type="ECO:0000256" key="5">
    <source>
        <dbReference type="ARBA" id="ARBA00023015"/>
    </source>
</evidence>
<keyword evidence="12" id="KW-1185">Reference proteome</keyword>
<feature type="compositionally biased region" description="Basic and acidic residues" evidence="9">
    <location>
        <begin position="14"/>
        <end position="24"/>
    </location>
</feature>
<evidence type="ECO:0000256" key="3">
    <source>
        <dbReference type="ARBA" id="ARBA00022491"/>
    </source>
</evidence>
<keyword evidence="6" id="KW-0804">Transcription</keyword>
<dbReference type="InterPro" id="IPR031316">
    <property type="entry name" value="FlgM_C"/>
</dbReference>
<evidence type="ECO:0000313" key="11">
    <source>
        <dbReference type="EMBL" id="TCS71523.1"/>
    </source>
</evidence>
<evidence type="ECO:0000256" key="1">
    <source>
        <dbReference type="ARBA" id="ARBA00005322"/>
    </source>
</evidence>